<feature type="chain" id="PRO_5045321397" evidence="3">
    <location>
        <begin position="23"/>
        <end position="304"/>
    </location>
</feature>
<dbReference type="InterPro" id="IPR002410">
    <property type="entry name" value="Peptidase_S33"/>
</dbReference>
<reference evidence="5 6" key="1">
    <citation type="submission" date="2020-09" db="EMBL/GenBank/DDBJ databases">
        <title>Genome sequencing and assembly of Pontibacter sp.</title>
        <authorList>
            <person name="Chhetri G."/>
        </authorList>
    </citation>
    <scope>NUCLEOTIDE SEQUENCE [LARGE SCALE GENOMIC DNA]</scope>
    <source>
        <strain evidence="5 6">JH31</strain>
    </source>
</reference>
<dbReference type="EMBL" id="JACXAJ010000003">
    <property type="protein sequence ID" value="MBD1397303.1"/>
    <property type="molecule type" value="Genomic_DNA"/>
</dbReference>
<dbReference type="InterPro" id="IPR000073">
    <property type="entry name" value="AB_hydrolase_1"/>
</dbReference>
<dbReference type="GO" id="GO:0016787">
    <property type="term" value="F:hydrolase activity"/>
    <property type="evidence" value="ECO:0007669"/>
    <property type="project" value="UniProtKB-KW"/>
</dbReference>
<dbReference type="InterPro" id="IPR050266">
    <property type="entry name" value="AB_hydrolase_sf"/>
</dbReference>
<evidence type="ECO:0000313" key="5">
    <source>
        <dbReference type="EMBL" id="MBD1397303.1"/>
    </source>
</evidence>
<comment type="similarity">
    <text evidence="1">Belongs to the peptidase S33 family.</text>
</comment>
<sequence length="304" mass="34434">MKKLLFACLLFALIAAPQALHARNKSFYFTTSDSVQLYVRMAGEGKPCLFIHGGPGSWTKYFYALGGSVVEQDMTMIYVDQRGCGRSSSSPDKDYSLARVVQDFEELREHLGYAKWMLMPHSFGGTIATEYAYQHPQRISAGIFVNTTLYLNDALESYVTNGARLLGRPESDFRKAEGSIGEALNGVAYQLNQNNLMYKMIYPKKEMFDQMNAVMDTTLNWDFGSKVWDFPEYAQDFTIKSASLKMPVLVISGNNDLSVGPNHYRLFKFANATYRPMDTGHCPYQEQTAAFHKHVRSFLKKVKS</sequence>
<keyword evidence="6" id="KW-1185">Reference proteome</keyword>
<organism evidence="5 6">
    <name type="scientific">Pontibacter aquaedesilientis</name>
    <dbReference type="NCBI Taxonomy" id="2766980"/>
    <lineage>
        <taxon>Bacteria</taxon>
        <taxon>Pseudomonadati</taxon>
        <taxon>Bacteroidota</taxon>
        <taxon>Cytophagia</taxon>
        <taxon>Cytophagales</taxon>
        <taxon>Hymenobacteraceae</taxon>
        <taxon>Pontibacter</taxon>
    </lineage>
</organism>
<evidence type="ECO:0000313" key="6">
    <source>
        <dbReference type="Proteomes" id="UP000625551"/>
    </source>
</evidence>
<dbReference type="InterPro" id="IPR029058">
    <property type="entry name" value="AB_hydrolase_fold"/>
</dbReference>
<dbReference type="SUPFAM" id="SSF53474">
    <property type="entry name" value="alpha/beta-Hydrolases"/>
    <property type="match status" value="1"/>
</dbReference>
<evidence type="ECO:0000259" key="4">
    <source>
        <dbReference type="Pfam" id="PF00561"/>
    </source>
</evidence>
<keyword evidence="3" id="KW-0732">Signal</keyword>
<dbReference type="PRINTS" id="PR00793">
    <property type="entry name" value="PROAMNOPTASE"/>
</dbReference>
<dbReference type="RefSeq" id="WP_191183467.1">
    <property type="nucleotide sequence ID" value="NZ_JACXAJ010000003.1"/>
</dbReference>
<dbReference type="Pfam" id="PF00561">
    <property type="entry name" value="Abhydrolase_1"/>
    <property type="match status" value="1"/>
</dbReference>
<accession>A0ABR7XI36</accession>
<protein>
    <submittedName>
        <fullName evidence="5">Alpha/beta hydrolase</fullName>
    </submittedName>
</protein>
<evidence type="ECO:0000256" key="2">
    <source>
        <dbReference type="ARBA" id="ARBA00022801"/>
    </source>
</evidence>
<feature type="signal peptide" evidence="3">
    <location>
        <begin position="1"/>
        <end position="22"/>
    </location>
</feature>
<evidence type="ECO:0000256" key="3">
    <source>
        <dbReference type="SAM" id="SignalP"/>
    </source>
</evidence>
<comment type="caution">
    <text evidence="5">The sequence shown here is derived from an EMBL/GenBank/DDBJ whole genome shotgun (WGS) entry which is preliminary data.</text>
</comment>
<feature type="domain" description="AB hydrolase-1" evidence="4">
    <location>
        <begin position="49"/>
        <end position="284"/>
    </location>
</feature>
<dbReference type="Proteomes" id="UP000625551">
    <property type="component" value="Unassembled WGS sequence"/>
</dbReference>
<gene>
    <name evidence="5" type="ORF">H9Q13_09015</name>
</gene>
<dbReference type="PANTHER" id="PTHR43798">
    <property type="entry name" value="MONOACYLGLYCEROL LIPASE"/>
    <property type="match status" value="1"/>
</dbReference>
<keyword evidence="2 5" id="KW-0378">Hydrolase</keyword>
<evidence type="ECO:0000256" key="1">
    <source>
        <dbReference type="ARBA" id="ARBA00010088"/>
    </source>
</evidence>
<dbReference type="PANTHER" id="PTHR43798:SF33">
    <property type="entry name" value="HYDROLASE, PUTATIVE (AFU_ORTHOLOGUE AFUA_2G14860)-RELATED"/>
    <property type="match status" value="1"/>
</dbReference>
<proteinExistence type="inferred from homology"/>
<name>A0ABR7XI36_9BACT</name>
<dbReference type="Gene3D" id="3.40.50.1820">
    <property type="entry name" value="alpha/beta hydrolase"/>
    <property type="match status" value="1"/>
</dbReference>